<proteinExistence type="predicted"/>
<reference evidence="2" key="1">
    <citation type="submission" date="2020-05" db="EMBL/GenBank/DDBJ databases">
        <authorList>
            <person name="Chiriac C."/>
            <person name="Salcher M."/>
            <person name="Ghai R."/>
            <person name="Kavagutti S V."/>
        </authorList>
    </citation>
    <scope>NUCLEOTIDE SEQUENCE</scope>
</reference>
<dbReference type="EMBL" id="CAFBQH010000004">
    <property type="protein sequence ID" value="CAB5044500.1"/>
    <property type="molecule type" value="Genomic_DNA"/>
</dbReference>
<gene>
    <name evidence="1" type="ORF">UFOPK2870_01268</name>
    <name evidence="2" type="ORF">UFOPK4293_00127</name>
</gene>
<dbReference type="EMBL" id="CAEZZL010000135">
    <property type="protein sequence ID" value="CAB4770037.1"/>
    <property type="molecule type" value="Genomic_DNA"/>
</dbReference>
<protein>
    <submittedName>
        <fullName evidence="2">Unannotated protein</fullName>
    </submittedName>
</protein>
<accession>A0A6J7SV84</accession>
<dbReference type="AlphaFoldDB" id="A0A6J7SV84"/>
<name>A0A6J7SV84_9ZZZZ</name>
<evidence type="ECO:0000313" key="1">
    <source>
        <dbReference type="EMBL" id="CAB4770037.1"/>
    </source>
</evidence>
<organism evidence="2">
    <name type="scientific">freshwater metagenome</name>
    <dbReference type="NCBI Taxonomy" id="449393"/>
    <lineage>
        <taxon>unclassified sequences</taxon>
        <taxon>metagenomes</taxon>
        <taxon>ecological metagenomes</taxon>
    </lineage>
</organism>
<evidence type="ECO:0000313" key="2">
    <source>
        <dbReference type="EMBL" id="CAB5044500.1"/>
    </source>
</evidence>
<sequence>MKADDPAALASKAKLVETATDFLENAINLIASDKPSDAKGQELVPEWIADYRIYIADRRAFIVALRNATTRPYFAETDIEGVPVSERISKFARENNMKTCQTPYDLSV</sequence>